<accession>A0A2S5B289</accession>
<name>A0A2S5B289_9BASI</name>
<organism evidence="1 2">
    <name type="scientific">Rhodotorula taiwanensis</name>
    <dbReference type="NCBI Taxonomy" id="741276"/>
    <lineage>
        <taxon>Eukaryota</taxon>
        <taxon>Fungi</taxon>
        <taxon>Dikarya</taxon>
        <taxon>Basidiomycota</taxon>
        <taxon>Pucciniomycotina</taxon>
        <taxon>Microbotryomycetes</taxon>
        <taxon>Sporidiobolales</taxon>
        <taxon>Sporidiobolaceae</taxon>
        <taxon>Rhodotorula</taxon>
    </lineage>
</organism>
<dbReference type="OrthoDB" id="265761at2759"/>
<dbReference type="AlphaFoldDB" id="A0A2S5B289"/>
<evidence type="ECO:0000313" key="2">
    <source>
        <dbReference type="Proteomes" id="UP000237144"/>
    </source>
</evidence>
<protein>
    <submittedName>
        <fullName evidence="1">Uncharacterized protein</fullName>
    </submittedName>
</protein>
<evidence type="ECO:0000313" key="1">
    <source>
        <dbReference type="EMBL" id="POY70899.1"/>
    </source>
</evidence>
<reference evidence="1 2" key="1">
    <citation type="journal article" date="2018" name="Front. Microbiol.">
        <title>Prospects for Fungal Bioremediation of Acidic Radioactive Waste Sites: Characterization and Genome Sequence of Rhodotorula taiwanensis MD1149.</title>
        <authorList>
            <person name="Tkavc R."/>
            <person name="Matrosova V.Y."/>
            <person name="Grichenko O.E."/>
            <person name="Gostincar C."/>
            <person name="Volpe R.P."/>
            <person name="Klimenkova P."/>
            <person name="Gaidamakova E.K."/>
            <person name="Zhou C.E."/>
            <person name="Stewart B.J."/>
            <person name="Lyman M.G."/>
            <person name="Malfatti S.A."/>
            <person name="Rubinfeld B."/>
            <person name="Courtot M."/>
            <person name="Singh J."/>
            <person name="Dalgard C.L."/>
            <person name="Hamilton T."/>
            <person name="Frey K.G."/>
            <person name="Gunde-Cimerman N."/>
            <person name="Dugan L."/>
            <person name="Daly M.J."/>
        </authorList>
    </citation>
    <scope>NUCLEOTIDE SEQUENCE [LARGE SCALE GENOMIC DNA]</scope>
    <source>
        <strain evidence="1 2">MD1149</strain>
    </source>
</reference>
<dbReference type="EMBL" id="PJQD01000096">
    <property type="protein sequence ID" value="POY70899.1"/>
    <property type="molecule type" value="Genomic_DNA"/>
</dbReference>
<dbReference type="Proteomes" id="UP000237144">
    <property type="component" value="Unassembled WGS sequence"/>
</dbReference>
<gene>
    <name evidence="1" type="ORF">BMF94_6077</name>
</gene>
<keyword evidence="2" id="KW-1185">Reference proteome</keyword>
<sequence length="119" mass="13475">MTLARLPSASTVLVGAVATALVSASDSSRWAGVVKKLLAILLVLNWRGLPFAWHTSFWWTIPELYLRIWRKGEVKAMAIARNPFEVKSITKGHVSCAEADYNMQRVPDSQRRSFRLFTR</sequence>
<proteinExistence type="predicted"/>
<comment type="caution">
    <text evidence="1">The sequence shown here is derived from an EMBL/GenBank/DDBJ whole genome shotgun (WGS) entry which is preliminary data.</text>
</comment>